<accession>A0A834ILS0</accession>
<evidence type="ECO:0000313" key="3">
    <source>
        <dbReference type="Proteomes" id="UP000625711"/>
    </source>
</evidence>
<dbReference type="AlphaFoldDB" id="A0A834ILS0"/>
<keyword evidence="3" id="KW-1185">Reference proteome</keyword>
<feature type="region of interest" description="Disordered" evidence="1">
    <location>
        <begin position="89"/>
        <end position="195"/>
    </location>
</feature>
<sequence>MSTEDGEHSGRPKRVRKSINRPGWLVITYVFSHRAHHQYIRPVILPDEDNKGGIYLATCDKETVFYDVHSLIEFYRLNKGPLQTHLSESVKNLNQPNRTPPRERRPFASPLDFPPWCNKSQPSSSQAGTSKPSTSKASSSHLPLSPASSQDPQSSSSLSAPTASTSSGDSRSSNGEAQSQSAKNQTQGDERSPEI</sequence>
<feature type="compositionally biased region" description="Polar residues" evidence="1">
    <location>
        <begin position="174"/>
        <end position="187"/>
    </location>
</feature>
<evidence type="ECO:0008006" key="4">
    <source>
        <dbReference type="Google" id="ProtNLM"/>
    </source>
</evidence>
<organism evidence="2 3">
    <name type="scientific">Rhynchophorus ferrugineus</name>
    <name type="common">Red palm weevil</name>
    <name type="synonym">Curculio ferrugineus</name>
    <dbReference type="NCBI Taxonomy" id="354439"/>
    <lineage>
        <taxon>Eukaryota</taxon>
        <taxon>Metazoa</taxon>
        <taxon>Ecdysozoa</taxon>
        <taxon>Arthropoda</taxon>
        <taxon>Hexapoda</taxon>
        <taxon>Insecta</taxon>
        <taxon>Pterygota</taxon>
        <taxon>Neoptera</taxon>
        <taxon>Endopterygota</taxon>
        <taxon>Coleoptera</taxon>
        <taxon>Polyphaga</taxon>
        <taxon>Cucujiformia</taxon>
        <taxon>Curculionidae</taxon>
        <taxon>Dryophthorinae</taxon>
        <taxon>Rhynchophorus</taxon>
    </lineage>
</organism>
<reference evidence="2" key="1">
    <citation type="submission" date="2020-08" db="EMBL/GenBank/DDBJ databases">
        <title>Genome sequencing and assembly of the red palm weevil Rhynchophorus ferrugineus.</title>
        <authorList>
            <person name="Dias G.B."/>
            <person name="Bergman C.M."/>
            <person name="Manee M."/>
        </authorList>
    </citation>
    <scope>NUCLEOTIDE SEQUENCE</scope>
    <source>
        <strain evidence="2">AA-2017</strain>
        <tissue evidence="2">Whole larva</tissue>
    </source>
</reference>
<dbReference type="Gene3D" id="3.30.505.10">
    <property type="entry name" value="SH2 domain"/>
    <property type="match status" value="1"/>
</dbReference>
<dbReference type="OrthoDB" id="8815311at2759"/>
<feature type="compositionally biased region" description="Polar residues" evidence="1">
    <location>
        <begin position="118"/>
        <end position="128"/>
    </location>
</feature>
<name>A0A834ILS0_RHYFE</name>
<evidence type="ECO:0000256" key="1">
    <source>
        <dbReference type="SAM" id="MobiDB-lite"/>
    </source>
</evidence>
<evidence type="ECO:0000313" key="2">
    <source>
        <dbReference type="EMBL" id="KAF7283322.1"/>
    </source>
</evidence>
<dbReference type="InterPro" id="IPR036860">
    <property type="entry name" value="SH2_dom_sf"/>
</dbReference>
<dbReference type="EMBL" id="JAACXV010000116">
    <property type="protein sequence ID" value="KAF7283322.1"/>
    <property type="molecule type" value="Genomic_DNA"/>
</dbReference>
<feature type="compositionally biased region" description="Low complexity" evidence="1">
    <location>
        <begin position="129"/>
        <end position="173"/>
    </location>
</feature>
<dbReference type="Proteomes" id="UP000625711">
    <property type="component" value="Unassembled WGS sequence"/>
</dbReference>
<gene>
    <name evidence="2" type="ORF">GWI33_000835</name>
</gene>
<dbReference type="SUPFAM" id="SSF55550">
    <property type="entry name" value="SH2 domain"/>
    <property type="match status" value="1"/>
</dbReference>
<proteinExistence type="predicted"/>
<protein>
    <recommendedName>
        <fullName evidence="4">SH2 domain-containing protein</fullName>
    </recommendedName>
</protein>
<comment type="caution">
    <text evidence="2">The sequence shown here is derived from an EMBL/GenBank/DDBJ whole genome shotgun (WGS) entry which is preliminary data.</text>
</comment>